<gene>
    <name evidence="2" type="ORF">J2N86_13985</name>
</gene>
<dbReference type="Gene3D" id="3.50.50.60">
    <property type="entry name" value="FAD/NAD(P)-binding domain"/>
    <property type="match status" value="1"/>
</dbReference>
<dbReference type="InterPro" id="IPR050464">
    <property type="entry name" value="Zeta_carotene_desat/Oxidored"/>
</dbReference>
<dbReference type="InterPro" id="IPR036188">
    <property type="entry name" value="FAD/NAD-bd_sf"/>
</dbReference>
<evidence type="ECO:0000313" key="2">
    <source>
        <dbReference type="EMBL" id="USQ13763.1"/>
    </source>
</evidence>
<reference evidence="2" key="1">
    <citation type="submission" date="2021-03" db="EMBL/GenBank/DDBJ databases">
        <title>Legionella lytica PCM 2298.</title>
        <authorList>
            <person name="Koper P."/>
        </authorList>
    </citation>
    <scope>NUCLEOTIDE SEQUENCE</scope>
    <source>
        <strain evidence="2">PCM 2298</strain>
    </source>
</reference>
<keyword evidence="3" id="KW-1185">Reference proteome</keyword>
<dbReference type="EMBL" id="CP071527">
    <property type="protein sequence ID" value="USQ13763.1"/>
    <property type="molecule type" value="Genomic_DNA"/>
</dbReference>
<dbReference type="Pfam" id="PF01593">
    <property type="entry name" value="Amino_oxidase"/>
    <property type="match status" value="1"/>
</dbReference>
<dbReference type="InterPro" id="IPR002937">
    <property type="entry name" value="Amino_oxidase"/>
</dbReference>
<dbReference type="RefSeq" id="WP_252580086.1">
    <property type="nucleotide sequence ID" value="NZ_CP071527.1"/>
</dbReference>
<sequence>MPKGLESSQKRNIAIIGGGTGATLAWLLDRSPEFKVTLFEKNARLGGHINTLEFNGVKVEGGAEFIGGRARYPRFHRLCEYLKIPLEKFQLTMDFEDLRTHDHVVMPPIYEVPTGKNKKKAKSNLLNCFGLFSSGEEIKVSFDTLLDDFLELISMDVLINNAKKHLLNSDEVLTLEQFAMHSFCGTETYKKRFTHEFLYPLIAAGWGVPVDTIKTFCAHYAMNYLTADTTWYEAPNGLSAYIDKLQSRSKNTEFQLNTEIKRIIPVMDEGKEKYQLLKHDDSFVIGEDDKPILYDDVAITTAGEVTARLLRDLPKIQELQNILAQVKYYDTTIVFHQDLAYRSPHNTVVHTRFEGAQAANTICKQWHFSEEDVPVMKTWVLPGQDMPQNVLHTVKYRHPIMDEKYYAAQQALHRAQGEYGLWFGGILAGFNDSHESGLSASEDIATKLCIQEHCLDKNTRLRIFNNIPTEDIVEISDNTARPSRAYA</sequence>
<evidence type="ECO:0000259" key="1">
    <source>
        <dbReference type="Pfam" id="PF01593"/>
    </source>
</evidence>
<organism evidence="2 3">
    <name type="scientific">Legionella lytica</name>
    <dbReference type="NCBI Taxonomy" id="96232"/>
    <lineage>
        <taxon>Bacteria</taxon>
        <taxon>Pseudomonadati</taxon>
        <taxon>Pseudomonadota</taxon>
        <taxon>Gammaproteobacteria</taxon>
        <taxon>Legionellales</taxon>
        <taxon>Legionellaceae</taxon>
        <taxon>Legionella</taxon>
    </lineage>
</organism>
<dbReference type="PANTHER" id="PTHR42923">
    <property type="entry name" value="PROTOPORPHYRINOGEN OXIDASE"/>
    <property type="match status" value="1"/>
</dbReference>
<evidence type="ECO:0000313" key="3">
    <source>
        <dbReference type="Proteomes" id="UP001057474"/>
    </source>
</evidence>
<dbReference type="PANTHER" id="PTHR42923:SF17">
    <property type="entry name" value="AMINE OXIDASE DOMAIN-CONTAINING PROTEIN"/>
    <property type="match status" value="1"/>
</dbReference>
<accession>A0ABY4Y8Q5</accession>
<dbReference type="SUPFAM" id="SSF51905">
    <property type="entry name" value="FAD/NAD(P)-binding domain"/>
    <property type="match status" value="1"/>
</dbReference>
<proteinExistence type="predicted"/>
<protein>
    <submittedName>
        <fullName evidence="2">FAD-dependent oxidoreductase</fullName>
    </submittedName>
</protein>
<name>A0ABY4Y8Q5_9GAMM</name>
<feature type="domain" description="Amine oxidase" evidence="1">
    <location>
        <begin position="24"/>
        <end position="335"/>
    </location>
</feature>
<dbReference type="Proteomes" id="UP001057474">
    <property type="component" value="Chromosome"/>
</dbReference>